<keyword evidence="5" id="KW-0732">Signal</keyword>
<dbReference type="Gene3D" id="3.40.50.200">
    <property type="entry name" value="Peptidase S8/S53 domain"/>
    <property type="match status" value="1"/>
</dbReference>
<dbReference type="GO" id="GO:0006508">
    <property type="term" value="P:proteolysis"/>
    <property type="evidence" value="ECO:0007669"/>
    <property type="project" value="UniProtKB-KW"/>
</dbReference>
<evidence type="ECO:0000256" key="2">
    <source>
        <dbReference type="ARBA" id="ARBA00022801"/>
    </source>
</evidence>
<protein>
    <recommendedName>
        <fullName evidence="6">Peptidase S53 domain-containing protein</fullName>
    </recommendedName>
</protein>
<dbReference type="Proteomes" id="UP000614410">
    <property type="component" value="Unassembled WGS sequence"/>
</dbReference>
<feature type="domain" description="Peptidase S53" evidence="6">
    <location>
        <begin position="83"/>
        <end position="455"/>
    </location>
</feature>
<evidence type="ECO:0000313" key="8">
    <source>
        <dbReference type="Proteomes" id="UP000614410"/>
    </source>
</evidence>
<keyword evidence="3" id="KW-0720">Serine protease</keyword>
<dbReference type="PROSITE" id="PS00138">
    <property type="entry name" value="SUBTILASE_SER"/>
    <property type="match status" value="1"/>
</dbReference>
<feature type="chain" id="PRO_5036841146" description="Peptidase S53 domain-containing protein" evidence="5">
    <location>
        <begin position="36"/>
        <end position="838"/>
    </location>
</feature>
<name>A0A934KK96_9BACT</name>
<dbReference type="InterPro" id="IPR036852">
    <property type="entry name" value="Peptidase_S8/S53_dom_sf"/>
</dbReference>
<dbReference type="AlphaFoldDB" id="A0A934KK96"/>
<dbReference type="EMBL" id="JAEKNN010000006">
    <property type="protein sequence ID" value="MBJ7608074.1"/>
    <property type="molecule type" value="Genomic_DNA"/>
</dbReference>
<evidence type="ECO:0000256" key="3">
    <source>
        <dbReference type="ARBA" id="ARBA00022825"/>
    </source>
</evidence>
<dbReference type="GO" id="GO:0008240">
    <property type="term" value="F:tripeptidyl-peptidase activity"/>
    <property type="evidence" value="ECO:0007669"/>
    <property type="project" value="TreeGrafter"/>
</dbReference>
<dbReference type="PROSITE" id="PS51695">
    <property type="entry name" value="SEDOLISIN"/>
    <property type="match status" value="1"/>
</dbReference>
<dbReference type="SUPFAM" id="SSF52743">
    <property type="entry name" value="Subtilisin-like"/>
    <property type="match status" value="1"/>
</dbReference>
<dbReference type="GO" id="GO:0004252">
    <property type="term" value="F:serine-type endopeptidase activity"/>
    <property type="evidence" value="ECO:0007669"/>
    <property type="project" value="InterPro"/>
</dbReference>
<organism evidence="7 8">
    <name type="scientific">Candidatus Amunia macphersoniae</name>
    <dbReference type="NCBI Taxonomy" id="3127014"/>
    <lineage>
        <taxon>Bacteria</taxon>
        <taxon>Bacillati</taxon>
        <taxon>Candidatus Dormiibacterota</taxon>
        <taxon>Candidatus Dormibacteria</taxon>
        <taxon>Candidatus Aeolococcales</taxon>
        <taxon>Candidatus Aeolococcaceae</taxon>
        <taxon>Candidatus Amunia</taxon>
    </lineage>
</organism>
<evidence type="ECO:0000259" key="6">
    <source>
        <dbReference type="PROSITE" id="PS51695"/>
    </source>
</evidence>
<keyword evidence="2" id="KW-0378">Hydrolase</keyword>
<feature type="compositionally biased region" description="Polar residues" evidence="4">
    <location>
        <begin position="251"/>
        <end position="260"/>
    </location>
</feature>
<evidence type="ECO:0000256" key="5">
    <source>
        <dbReference type="SAM" id="SignalP"/>
    </source>
</evidence>
<sequence length="838" mass="83748">MGSATTTLRAVRLLAGLATASALLLSPAGILPAAAAPTTAPTGTASSIGLCGSPQHAHRTCLVRALTVNGQRYARPFAAPSFGYTPNDIRSAYGLLGATGGANQTVAIIDAYDNPNAESDLAAYRAQWGLPACTTANGCFRKTDEHGGQSFVPASRNNPNDPSYGWATEIDLDVQAVSAACPLCHILLVEGANSSDASLMNAITTAATLGATGISLSLGGCEQAPDQQYFDSVLHNTGLPITAGSGDSGFLSANNPSQQDPNRRCVGPSGTPLNGAPSFPASSPYVTAVGGTTLTHANSPRGWSETAWAYSATKQSGGGSGCSTSEPKPAWQHDSGCANRMVADVAADGDPQTGLAVYDTWDANGWSAYGGTSLSAPLIAGITALSGGLPAGTSAGQAWYKPGGAVNDVILGSNAPLATDCLPQPYLCNAGLGYDGPTGVGSPAGVLTPVAPPAAAGVYTPTAPFRLADTRAGSGRQLQGQSLGQGQSVNVQLVGVDGVPANATAAVLNVTTTNTSSGSYLTAYPGGTNPPLASNLNFTAGQTVANLVTVPIGANGGVGIFNQAGSADVIVDLEGYFVPGTGPAGLYNPLSPVRVTDTRPGSGQANTGSTLAPDGTLAVQVLGVGGVPQSGVSAVVLNVTAASPSEAGYLTAFADGTVRPLASNLNFAPGQVVPNRVIVPVGADGKVSIYNWVGSTDVIVDTGGWFTDASNPLATGSRFTPLAPTRVADTRRGSGLPMAGATLNGGDTRSVAVVAPAGLPAGVMAVAVNVTVAGPSSQSYLTVYPDATAQPLASDLNWVAGQVVPNLAVARLGSNGALAVYNNLGRVDVIVDVFGYWS</sequence>
<reference evidence="7 8" key="1">
    <citation type="submission" date="2020-10" db="EMBL/GenBank/DDBJ databases">
        <title>Ca. Dormibacterota MAGs.</title>
        <authorList>
            <person name="Montgomery K."/>
        </authorList>
    </citation>
    <scope>NUCLEOTIDE SEQUENCE [LARGE SCALE GENOMIC DNA]</scope>
    <source>
        <strain evidence="7">Mitchell_Peninsula_5</strain>
    </source>
</reference>
<dbReference type="PANTHER" id="PTHR14218">
    <property type="entry name" value="PROTEASE S8 TRIPEPTIDYL PEPTIDASE I CLN2"/>
    <property type="match status" value="1"/>
</dbReference>
<evidence type="ECO:0000256" key="4">
    <source>
        <dbReference type="SAM" id="MobiDB-lite"/>
    </source>
</evidence>
<dbReference type="InterPro" id="IPR050819">
    <property type="entry name" value="Tripeptidyl-peptidase_I"/>
</dbReference>
<proteinExistence type="predicted"/>
<feature type="signal peptide" evidence="5">
    <location>
        <begin position="1"/>
        <end position="35"/>
    </location>
</feature>
<gene>
    <name evidence="7" type="ORF">JF887_01400</name>
</gene>
<dbReference type="InterPro" id="IPR023828">
    <property type="entry name" value="Peptidase_S8_Ser-AS"/>
</dbReference>
<keyword evidence="1" id="KW-0645">Protease</keyword>
<dbReference type="InterPro" id="IPR030400">
    <property type="entry name" value="Sedolisin_dom"/>
</dbReference>
<evidence type="ECO:0000313" key="7">
    <source>
        <dbReference type="EMBL" id="MBJ7608074.1"/>
    </source>
</evidence>
<dbReference type="PANTHER" id="PTHR14218:SF15">
    <property type="entry name" value="TRIPEPTIDYL-PEPTIDASE 1"/>
    <property type="match status" value="1"/>
</dbReference>
<feature type="region of interest" description="Disordered" evidence="4">
    <location>
        <begin position="245"/>
        <end position="274"/>
    </location>
</feature>
<comment type="caution">
    <text evidence="7">The sequence shown here is derived from an EMBL/GenBank/DDBJ whole genome shotgun (WGS) entry which is preliminary data.</text>
</comment>
<evidence type="ECO:0000256" key="1">
    <source>
        <dbReference type="ARBA" id="ARBA00022670"/>
    </source>
</evidence>
<accession>A0A934KK96</accession>